<evidence type="ECO:0000313" key="1">
    <source>
        <dbReference type="Proteomes" id="UP000887563"/>
    </source>
</evidence>
<name>A0A914KK57_MELIC</name>
<evidence type="ECO:0000313" key="2">
    <source>
        <dbReference type="WBParaSite" id="Minc3s00028g01774"/>
    </source>
</evidence>
<reference evidence="2" key="1">
    <citation type="submission" date="2022-11" db="UniProtKB">
        <authorList>
            <consortium name="WormBaseParasite"/>
        </authorList>
    </citation>
    <scope>IDENTIFICATION</scope>
</reference>
<dbReference type="WBParaSite" id="Minc3s00028g01774">
    <property type="protein sequence ID" value="Minc3s00028g01774"/>
    <property type="gene ID" value="Minc3s00028g01774"/>
</dbReference>
<sequence length="59" mass="6556">MANYRVQLLVLTAKTVAKQASDDFSFVAHCGKCLLFGYLTESSINQLNVSRGNNGRRTF</sequence>
<organism evidence="1 2">
    <name type="scientific">Meloidogyne incognita</name>
    <name type="common">Southern root-knot nematode worm</name>
    <name type="synonym">Oxyuris incognita</name>
    <dbReference type="NCBI Taxonomy" id="6306"/>
    <lineage>
        <taxon>Eukaryota</taxon>
        <taxon>Metazoa</taxon>
        <taxon>Ecdysozoa</taxon>
        <taxon>Nematoda</taxon>
        <taxon>Chromadorea</taxon>
        <taxon>Rhabditida</taxon>
        <taxon>Tylenchina</taxon>
        <taxon>Tylenchomorpha</taxon>
        <taxon>Tylenchoidea</taxon>
        <taxon>Meloidogynidae</taxon>
        <taxon>Meloidogyninae</taxon>
        <taxon>Meloidogyne</taxon>
        <taxon>Meloidogyne incognita group</taxon>
    </lineage>
</organism>
<dbReference type="AlphaFoldDB" id="A0A914KK57"/>
<accession>A0A914KK57</accession>
<proteinExistence type="predicted"/>
<keyword evidence="1" id="KW-1185">Reference proteome</keyword>
<dbReference type="Proteomes" id="UP000887563">
    <property type="component" value="Unplaced"/>
</dbReference>
<protein>
    <submittedName>
        <fullName evidence="2">Uncharacterized protein</fullName>
    </submittedName>
</protein>